<evidence type="ECO:0000313" key="1">
    <source>
        <dbReference type="EMBL" id="KAJ7639909.1"/>
    </source>
</evidence>
<sequence>SNTDTPFDSPISVFHPAVATFYSPSDPSGIWGMRREHIRLTPSWRKMGSRRDCTFFVDDQHTDGFRAMSVV</sequence>
<gene>
    <name evidence="1" type="ORF">B0H17DRAFT_1277105</name>
</gene>
<dbReference type="AlphaFoldDB" id="A0AAD7FVE7"/>
<organism evidence="1 2">
    <name type="scientific">Mycena rosella</name>
    <name type="common">Pink bonnet</name>
    <name type="synonym">Agaricus rosellus</name>
    <dbReference type="NCBI Taxonomy" id="1033263"/>
    <lineage>
        <taxon>Eukaryota</taxon>
        <taxon>Fungi</taxon>
        <taxon>Dikarya</taxon>
        <taxon>Basidiomycota</taxon>
        <taxon>Agaricomycotina</taxon>
        <taxon>Agaricomycetes</taxon>
        <taxon>Agaricomycetidae</taxon>
        <taxon>Agaricales</taxon>
        <taxon>Marasmiineae</taxon>
        <taxon>Mycenaceae</taxon>
        <taxon>Mycena</taxon>
    </lineage>
</organism>
<comment type="caution">
    <text evidence="1">The sequence shown here is derived from an EMBL/GenBank/DDBJ whole genome shotgun (WGS) entry which is preliminary data.</text>
</comment>
<name>A0AAD7FVE7_MYCRO</name>
<reference evidence="1" key="1">
    <citation type="submission" date="2023-03" db="EMBL/GenBank/DDBJ databases">
        <title>Massive genome expansion in bonnet fungi (Mycena s.s.) driven by repeated elements and novel gene families across ecological guilds.</title>
        <authorList>
            <consortium name="Lawrence Berkeley National Laboratory"/>
            <person name="Harder C.B."/>
            <person name="Miyauchi S."/>
            <person name="Viragh M."/>
            <person name="Kuo A."/>
            <person name="Thoen E."/>
            <person name="Andreopoulos B."/>
            <person name="Lu D."/>
            <person name="Skrede I."/>
            <person name="Drula E."/>
            <person name="Henrissat B."/>
            <person name="Morin E."/>
            <person name="Kohler A."/>
            <person name="Barry K."/>
            <person name="LaButti K."/>
            <person name="Morin E."/>
            <person name="Salamov A."/>
            <person name="Lipzen A."/>
            <person name="Mereny Z."/>
            <person name="Hegedus B."/>
            <person name="Baldrian P."/>
            <person name="Stursova M."/>
            <person name="Weitz H."/>
            <person name="Taylor A."/>
            <person name="Grigoriev I.V."/>
            <person name="Nagy L.G."/>
            <person name="Martin F."/>
            <person name="Kauserud H."/>
        </authorList>
    </citation>
    <scope>NUCLEOTIDE SEQUENCE</scope>
    <source>
        <strain evidence="1">CBHHK067</strain>
    </source>
</reference>
<proteinExistence type="predicted"/>
<keyword evidence="2" id="KW-1185">Reference proteome</keyword>
<feature type="non-terminal residue" evidence="1">
    <location>
        <position position="1"/>
    </location>
</feature>
<dbReference type="Proteomes" id="UP001221757">
    <property type="component" value="Unassembled WGS sequence"/>
</dbReference>
<evidence type="ECO:0000313" key="2">
    <source>
        <dbReference type="Proteomes" id="UP001221757"/>
    </source>
</evidence>
<dbReference type="EMBL" id="JARKIE010000438">
    <property type="protein sequence ID" value="KAJ7639909.1"/>
    <property type="molecule type" value="Genomic_DNA"/>
</dbReference>
<protein>
    <submittedName>
        <fullName evidence="1">Uncharacterized protein</fullName>
    </submittedName>
</protein>
<accession>A0AAD7FVE7</accession>